<dbReference type="NCBIfam" id="TIGR01552">
    <property type="entry name" value="phd_fam"/>
    <property type="match status" value="1"/>
</dbReference>
<organism evidence="3 4">
    <name type="scientific">Tersicoccus solisilvae</name>
    <dbReference type="NCBI Taxonomy" id="1882339"/>
    <lineage>
        <taxon>Bacteria</taxon>
        <taxon>Bacillati</taxon>
        <taxon>Actinomycetota</taxon>
        <taxon>Actinomycetes</taxon>
        <taxon>Micrococcales</taxon>
        <taxon>Micrococcaceae</taxon>
        <taxon>Tersicoccus</taxon>
    </lineage>
</organism>
<dbReference type="Gene3D" id="3.40.1620.10">
    <property type="entry name" value="YefM-like domain"/>
    <property type="match status" value="1"/>
</dbReference>
<comment type="function">
    <text evidence="2">Antitoxin component of a type II toxin-antitoxin (TA) system.</text>
</comment>
<dbReference type="InterPro" id="IPR051416">
    <property type="entry name" value="phD-YefM_TA_antitoxins"/>
</dbReference>
<evidence type="ECO:0000256" key="2">
    <source>
        <dbReference type="RuleBase" id="RU362080"/>
    </source>
</evidence>
<gene>
    <name evidence="3" type="primary">vapB5</name>
    <name evidence="3" type="ORF">GCM10011512_15970</name>
</gene>
<dbReference type="Pfam" id="PF02604">
    <property type="entry name" value="PhdYeFM_antitox"/>
    <property type="match status" value="1"/>
</dbReference>
<name>A0ABQ1P6E5_9MICC</name>
<dbReference type="PANTHER" id="PTHR35377">
    <property type="entry name" value="ANTITOXIN VAPB49-RELATED-RELATED"/>
    <property type="match status" value="1"/>
</dbReference>
<dbReference type="SUPFAM" id="SSF143120">
    <property type="entry name" value="YefM-like"/>
    <property type="match status" value="1"/>
</dbReference>
<comment type="similarity">
    <text evidence="1 2">Belongs to the phD/YefM antitoxin family.</text>
</comment>
<protein>
    <recommendedName>
        <fullName evidence="2">Antitoxin</fullName>
    </recommendedName>
</protein>
<accession>A0ABQ1P6E5</accession>
<keyword evidence="4" id="KW-1185">Reference proteome</keyword>
<evidence type="ECO:0000313" key="3">
    <source>
        <dbReference type="EMBL" id="GGC89823.1"/>
    </source>
</evidence>
<dbReference type="RefSeq" id="WP_188667808.1">
    <property type="nucleotide sequence ID" value="NZ_BMJI01000007.1"/>
</dbReference>
<dbReference type="InterPro" id="IPR006442">
    <property type="entry name" value="Antitoxin_Phd/YefM"/>
</dbReference>
<dbReference type="InterPro" id="IPR036165">
    <property type="entry name" value="YefM-like_sf"/>
</dbReference>
<evidence type="ECO:0000256" key="1">
    <source>
        <dbReference type="ARBA" id="ARBA00009981"/>
    </source>
</evidence>
<sequence>MSTVASRDLRNHTAQVLRQVAEGSRVTVTVNGRPVAEIGPVRAGRPHYLTRADLVELLSRYQADPGLTHDLERLAGDTTDDLDAW</sequence>
<dbReference type="EMBL" id="BMJI01000007">
    <property type="protein sequence ID" value="GGC89823.1"/>
    <property type="molecule type" value="Genomic_DNA"/>
</dbReference>
<dbReference type="Proteomes" id="UP000597761">
    <property type="component" value="Unassembled WGS sequence"/>
</dbReference>
<dbReference type="PANTHER" id="PTHR35377:SF5">
    <property type="entry name" value="ANTITOXIN VAPB46"/>
    <property type="match status" value="1"/>
</dbReference>
<reference evidence="4" key="1">
    <citation type="journal article" date="2019" name="Int. J. Syst. Evol. Microbiol.">
        <title>The Global Catalogue of Microorganisms (GCM) 10K type strain sequencing project: providing services to taxonomists for standard genome sequencing and annotation.</title>
        <authorList>
            <consortium name="The Broad Institute Genomics Platform"/>
            <consortium name="The Broad Institute Genome Sequencing Center for Infectious Disease"/>
            <person name="Wu L."/>
            <person name="Ma J."/>
        </authorList>
    </citation>
    <scope>NUCLEOTIDE SEQUENCE [LARGE SCALE GENOMIC DNA]</scope>
    <source>
        <strain evidence="4">CGMCC 1.15480</strain>
    </source>
</reference>
<proteinExistence type="inferred from homology"/>
<evidence type="ECO:0000313" key="4">
    <source>
        <dbReference type="Proteomes" id="UP000597761"/>
    </source>
</evidence>
<comment type="caution">
    <text evidence="3">The sequence shown here is derived from an EMBL/GenBank/DDBJ whole genome shotgun (WGS) entry which is preliminary data.</text>
</comment>